<evidence type="ECO:0000313" key="3">
    <source>
        <dbReference type="Proteomes" id="UP000324222"/>
    </source>
</evidence>
<organism evidence="2 3">
    <name type="scientific">Portunus trituberculatus</name>
    <name type="common">Swimming crab</name>
    <name type="synonym">Neptunus trituberculatus</name>
    <dbReference type="NCBI Taxonomy" id="210409"/>
    <lineage>
        <taxon>Eukaryota</taxon>
        <taxon>Metazoa</taxon>
        <taxon>Ecdysozoa</taxon>
        <taxon>Arthropoda</taxon>
        <taxon>Crustacea</taxon>
        <taxon>Multicrustacea</taxon>
        <taxon>Malacostraca</taxon>
        <taxon>Eumalacostraca</taxon>
        <taxon>Eucarida</taxon>
        <taxon>Decapoda</taxon>
        <taxon>Pleocyemata</taxon>
        <taxon>Brachyura</taxon>
        <taxon>Eubrachyura</taxon>
        <taxon>Portunoidea</taxon>
        <taxon>Portunidae</taxon>
        <taxon>Portuninae</taxon>
        <taxon>Portunus</taxon>
    </lineage>
</organism>
<sequence length="70" mass="7446">MVELLLSDSPCQDHVQQHSRVASAEPVAVTKLESVILMQPISDPTSSALSPSPSSSPGRHNSSSISIQHR</sequence>
<accession>A0A5B7IKY5</accession>
<comment type="caution">
    <text evidence="2">The sequence shown here is derived from an EMBL/GenBank/DDBJ whole genome shotgun (WGS) entry which is preliminary data.</text>
</comment>
<gene>
    <name evidence="2" type="ORF">E2C01_077124</name>
</gene>
<feature type="region of interest" description="Disordered" evidence="1">
    <location>
        <begin position="42"/>
        <end position="70"/>
    </location>
</feature>
<reference evidence="2 3" key="1">
    <citation type="submission" date="2019-05" db="EMBL/GenBank/DDBJ databases">
        <title>Another draft genome of Portunus trituberculatus and its Hox gene families provides insights of decapod evolution.</title>
        <authorList>
            <person name="Jeong J.-H."/>
            <person name="Song I."/>
            <person name="Kim S."/>
            <person name="Choi T."/>
            <person name="Kim D."/>
            <person name="Ryu S."/>
            <person name="Kim W."/>
        </authorList>
    </citation>
    <scope>NUCLEOTIDE SEQUENCE [LARGE SCALE GENOMIC DNA]</scope>
    <source>
        <tissue evidence="2">Muscle</tissue>
    </source>
</reference>
<name>A0A5B7IKY5_PORTR</name>
<evidence type="ECO:0000313" key="2">
    <source>
        <dbReference type="EMBL" id="MPC82456.1"/>
    </source>
</evidence>
<dbReference type="AlphaFoldDB" id="A0A5B7IKY5"/>
<dbReference type="Proteomes" id="UP000324222">
    <property type="component" value="Unassembled WGS sequence"/>
</dbReference>
<evidence type="ECO:0000256" key="1">
    <source>
        <dbReference type="SAM" id="MobiDB-lite"/>
    </source>
</evidence>
<keyword evidence="3" id="KW-1185">Reference proteome</keyword>
<proteinExistence type="predicted"/>
<protein>
    <submittedName>
        <fullName evidence="2">Uncharacterized protein</fullName>
    </submittedName>
</protein>
<feature type="region of interest" description="Disordered" evidence="1">
    <location>
        <begin position="1"/>
        <end position="20"/>
    </location>
</feature>
<dbReference type="EMBL" id="VSRR010059808">
    <property type="protein sequence ID" value="MPC82456.1"/>
    <property type="molecule type" value="Genomic_DNA"/>
</dbReference>